<dbReference type="SUPFAM" id="SSF51735">
    <property type="entry name" value="NAD(P)-binding Rossmann-fold domains"/>
    <property type="match status" value="1"/>
</dbReference>
<evidence type="ECO:0000313" key="2">
    <source>
        <dbReference type="EMBL" id="MCY1009798.1"/>
    </source>
</evidence>
<accession>A0A9X3F1N6</accession>
<comment type="caution">
    <text evidence="2">The sequence shown here is derived from an EMBL/GenBank/DDBJ whole genome shotgun (WGS) entry which is preliminary data.</text>
</comment>
<dbReference type="Proteomes" id="UP001150924">
    <property type="component" value="Unassembled WGS sequence"/>
</dbReference>
<evidence type="ECO:0000256" key="1">
    <source>
        <dbReference type="SAM" id="Phobius"/>
    </source>
</evidence>
<dbReference type="RefSeq" id="WP_267778683.1">
    <property type="nucleotide sequence ID" value="NZ_JAPNKE010000002.1"/>
</dbReference>
<keyword evidence="1" id="KW-0472">Membrane</keyword>
<keyword evidence="1" id="KW-0812">Transmembrane</keyword>
<gene>
    <name evidence="2" type="ORF">OV079_30410</name>
</gene>
<sequence length="98" mass="9940">MDGTHDERPLRGLNFAFSGGTAGIGLAAATALARRGAALLLLGRDRDRGDRAVAAVREAGAAEAVFCAADLTTMAGVGRAIEAIGAGARRCTGWCTPR</sequence>
<reference evidence="2" key="1">
    <citation type="submission" date="2022-11" db="EMBL/GenBank/DDBJ databases">
        <title>Minimal conservation of predation-associated metabolite biosynthetic gene clusters underscores biosynthetic potential of Myxococcota including descriptions for ten novel species: Archangium lansinium sp. nov., Myxococcus landrumus sp. nov., Nannocystis bai.</title>
        <authorList>
            <person name="Ahearne A."/>
            <person name="Stevens C."/>
            <person name="Phillips K."/>
        </authorList>
    </citation>
    <scope>NUCLEOTIDE SEQUENCE</scope>
    <source>
        <strain evidence="2">Na p29</strain>
    </source>
</reference>
<feature type="transmembrane region" description="Helical" evidence="1">
    <location>
        <begin position="12"/>
        <end position="33"/>
    </location>
</feature>
<organism evidence="2 3">
    <name type="scientific">Nannocystis pusilla</name>
    <dbReference type="NCBI Taxonomy" id="889268"/>
    <lineage>
        <taxon>Bacteria</taxon>
        <taxon>Pseudomonadati</taxon>
        <taxon>Myxococcota</taxon>
        <taxon>Polyangia</taxon>
        <taxon>Nannocystales</taxon>
        <taxon>Nannocystaceae</taxon>
        <taxon>Nannocystis</taxon>
    </lineage>
</organism>
<protein>
    <submittedName>
        <fullName evidence="2">SDR family NAD(P)-dependent oxidoreductase</fullName>
    </submittedName>
</protein>
<keyword evidence="1" id="KW-1133">Transmembrane helix</keyword>
<dbReference type="InterPro" id="IPR036291">
    <property type="entry name" value="NAD(P)-bd_dom_sf"/>
</dbReference>
<dbReference type="EMBL" id="JAPNKE010000002">
    <property type="protein sequence ID" value="MCY1009798.1"/>
    <property type="molecule type" value="Genomic_DNA"/>
</dbReference>
<proteinExistence type="predicted"/>
<dbReference type="InterPro" id="IPR002347">
    <property type="entry name" value="SDR_fam"/>
</dbReference>
<dbReference type="Gene3D" id="3.40.50.720">
    <property type="entry name" value="NAD(P)-binding Rossmann-like Domain"/>
    <property type="match status" value="1"/>
</dbReference>
<evidence type="ECO:0000313" key="3">
    <source>
        <dbReference type="Proteomes" id="UP001150924"/>
    </source>
</evidence>
<dbReference type="AlphaFoldDB" id="A0A9X3F1N6"/>
<name>A0A9X3F1N6_9BACT</name>
<dbReference type="Pfam" id="PF00106">
    <property type="entry name" value="adh_short"/>
    <property type="match status" value="1"/>
</dbReference>
<keyword evidence="3" id="KW-1185">Reference proteome</keyword>